<evidence type="ECO:0000313" key="15">
    <source>
        <dbReference type="Proteomes" id="UP000324781"/>
    </source>
</evidence>
<evidence type="ECO:0000256" key="6">
    <source>
        <dbReference type="ARBA" id="ARBA00023186"/>
    </source>
</evidence>
<comment type="subcellular location">
    <subcellularLocation>
        <location evidence="1 10">Cytoplasm</location>
    </subcellularLocation>
</comment>
<dbReference type="GO" id="GO:0051082">
    <property type="term" value="F:unfolded protein binding"/>
    <property type="evidence" value="ECO:0007669"/>
    <property type="project" value="TreeGrafter"/>
</dbReference>
<keyword evidence="15" id="KW-1185">Reference proteome</keyword>
<evidence type="ECO:0000256" key="8">
    <source>
        <dbReference type="ARBA" id="ARBA00072274"/>
    </source>
</evidence>
<sequence>MSAKDLPEMNQPGDSMAADSGTESSPNREEVAQADGKPENGAGGSETAGGDPGESVDALKQALQQKENEIGELTDRLQRLAAEYDNFRKRTSREKEKLYSDSLCDVVSRFLPVVDNLERAVSAASETGDGKSLQEGINMIFRQMTDILEKMGVKPIEAVGKTFDPELHNAVMHVEDENYGAGEIVEEFQKGYIYKDQTVIRHSMVKVAN</sequence>
<dbReference type="GO" id="GO:0000774">
    <property type="term" value="F:adenyl-nucleotide exchange factor activity"/>
    <property type="evidence" value="ECO:0007669"/>
    <property type="project" value="InterPro"/>
</dbReference>
<evidence type="ECO:0000313" key="14">
    <source>
        <dbReference type="EMBL" id="SHI45497.1"/>
    </source>
</evidence>
<dbReference type="CDD" id="cd00446">
    <property type="entry name" value="GrpE"/>
    <property type="match status" value="1"/>
</dbReference>
<keyword evidence="6 10" id="KW-0143">Chaperone</keyword>
<evidence type="ECO:0000256" key="1">
    <source>
        <dbReference type="ARBA" id="ARBA00004496"/>
    </source>
</evidence>
<reference evidence="14 15" key="1">
    <citation type="submission" date="2016-11" db="EMBL/GenBank/DDBJ databases">
        <authorList>
            <person name="Varghese N."/>
            <person name="Submissions S."/>
        </authorList>
    </citation>
    <scope>NUCLEOTIDE SEQUENCE [LARGE SCALE GENOMIC DNA]</scope>
    <source>
        <strain evidence="14 15">DSM 19027</strain>
    </source>
</reference>
<dbReference type="HAMAP" id="MF_01151">
    <property type="entry name" value="GrpE"/>
    <property type="match status" value="1"/>
</dbReference>
<accession>A0A1M6BA07</accession>
<dbReference type="OrthoDB" id="9812586at2"/>
<name>A0A1M6BA07_9FIRM</name>
<comment type="subunit">
    <text evidence="3 10">Homodimer.</text>
</comment>
<organism evidence="14 15">
    <name type="scientific">Thermoclostridium caenicola</name>
    <dbReference type="NCBI Taxonomy" id="659425"/>
    <lineage>
        <taxon>Bacteria</taxon>
        <taxon>Bacillati</taxon>
        <taxon>Bacillota</taxon>
        <taxon>Clostridia</taxon>
        <taxon>Eubacteriales</taxon>
        <taxon>Oscillospiraceae</taxon>
        <taxon>Thermoclostridium</taxon>
    </lineage>
</organism>
<evidence type="ECO:0000256" key="7">
    <source>
        <dbReference type="ARBA" id="ARBA00053401"/>
    </source>
</evidence>
<evidence type="ECO:0000256" key="4">
    <source>
        <dbReference type="ARBA" id="ARBA00022490"/>
    </source>
</evidence>
<evidence type="ECO:0000256" key="3">
    <source>
        <dbReference type="ARBA" id="ARBA00011738"/>
    </source>
</evidence>
<proteinExistence type="inferred from homology"/>
<dbReference type="GO" id="GO:0051087">
    <property type="term" value="F:protein-folding chaperone binding"/>
    <property type="evidence" value="ECO:0007669"/>
    <property type="project" value="InterPro"/>
</dbReference>
<dbReference type="EMBL" id="FQZP01000002">
    <property type="protein sequence ID" value="SHI45497.1"/>
    <property type="molecule type" value="Genomic_DNA"/>
</dbReference>
<dbReference type="GO" id="GO:0006457">
    <property type="term" value="P:protein folding"/>
    <property type="evidence" value="ECO:0007669"/>
    <property type="project" value="InterPro"/>
</dbReference>
<evidence type="ECO:0000256" key="5">
    <source>
        <dbReference type="ARBA" id="ARBA00023016"/>
    </source>
</evidence>
<keyword evidence="4 10" id="KW-0963">Cytoplasm</keyword>
<comment type="function">
    <text evidence="7 10 11">Participates actively in the response to hyperosmotic and heat shock by preventing the aggregation of stress-denatured proteins, in association with DnaK and GrpE. It is the nucleotide exchange factor for DnaK and may function as a thermosensor. Unfolded proteins bind initially to DnaJ; upon interaction with the DnaJ-bound protein, DnaK hydrolyzes its bound ATP, resulting in the formation of a stable complex. GrpE releases ADP from DnaK; ATP binding to DnaK triggers the release of the substrate protein, thus completing the reaction cycle. Several rounds of ATP-dependent interactions between DnaJ, DnaK and GrpE are required for fully efficient folding.</text>
</comment>
<dbReference type="AlphaFoldDB" id="A0A1M6BA07"/>
<dbReference type="InterPro" id="IPR009012">
    <property type="entry name" value="GrpE_head"/>
</dbReference>
<evidence type="ECO:0000256" key="11">
    <source>
        <dbReference type="RuleBase" id="RU000639"/>
    </source>
</evidence>
<protein>
    <recommendedName>
        <fullName evidence="8 10">Protein GrpE</fullName>
    </recommendedName>
    <alternativeName>
        <fullName evidence="9 10">HSP-70 cofactor</fullName>
    </alternativeName>
</protein>
<dbReference type="FunFam" id="2.30.22.10:FF:000001">
    <property type="entry name" value="Protein GrpE"/>
    <property type="match status" value="1"/>
</dbReference>
<dbReference type="Proteomes" id="UP000324781">
    <property type="component" value="Unassembled WGS sequence"/>
</dbReference>
<dbReference type="PROSITE" id="PS01071">
    <property type="entry name" value="GRPE"/>
    <property type="match status" value="1"/>
</dbReference>
<dbReference type="Pfam" id="PF01025">
    <property type="entry name" value="GrpE"/>
    <property type="match status" value="1"/>
</dbReference>
<evidence type="ECO:0000256" key="9">
    <source>
        <dbReference type="ARBA" id="ARBA00076414"/>
    </source>
</evidence>
<dbReference type="PANTHER" id="PTHR21237">
    <property type="entry name" value="GRPE PROTEIN"/>
    <property type="match status" value="1"/>
</dbReference>
<evidence type="ECO:0000256" key="2">
    <source>
        <dbReference type="ARBA" id="ARBA00009054"/>
    </source>
</evidence>
<evidence type="ECO:0000256" key="13">
    <source>
        <dbReference type="SAM" id="MobiDB-lite"/>
    </source>
</evidence>
<dbReference type="PANTHER" id="PTHR21237:SF23">
    <property type="entry name" value="GRPE PROTEIN HOMOLOG, MITOCHONDRIAL"/>
    <property type="match status" value="1"/>
</dbReference>
<keyword evidence="5 10" id="KW-0346">Stress response</keyword>
<gene>
    <name evidence="10" type="primary">grpE</name>
    <name evidence="14" type="ORF">SAMN05444373_1002120</name>
</gene>
<dbReference type="PRINTS" id="PR00773">
    <property type="entry name" value="GRPEPROTEIN"/>
</dbReference>
<dbReference type="Gene3D" id="3.90.20.20">
    <property type="match status" value="1"/>
</dbReference>
<evidence type="ECO:0000256" key="12">
    <source>
        <dbReference type="RuleBase" id="RU004478"/>
    </source>
</evidence>
<dbReference type="NCBIfam" id="NF010757">
    <property type="entry name" value="PRK14160.1"/>
    <property type="match status" value="1"/>
</dbReference>
<dbReference type="GO" id="GO:0042803">
    <property type="term" value="F:protein homodimerization activity"/>
    <property type="evidence" value="ECO:0007669"/>
    <property type="project" value="InterPro"/>
</dbReference>
<feature type="region of interest" description="Disordered" evidence="13">
    <location>
        <begin position="1"/>
        <end position="62"/>
    </location>
</feature>
<dbReference type="SUPFAM" id="SSF58014">
    <property type="entry name" value="Coiled-coil domain of nucleotide exchange factor GrpE"/>
    <property type="match status" value="1"/>
</dbReference>
<dbReference type="InterPro" id="IPR013805">
    <property type="entry name" value="GrpE_CC"/>
</dbReference>
<dbReference type="RefSeq" id="WP_149677518.1">
    <property type="nucleotide sequence ID" value="NZ_FQZP01000002.1"/>
</dbReference>
<dbReference type="InterPro" id="IPR000740">
    <property type="entry name" value="GrpE"/>
</dbReference>
<dbReference type="GO" id="GO:0005737">
    <property type="term" value="C:cytoplasm"/>
    <property type="evidence" value="ECO:0007669"/>
    <property type="project" value="UniProtKB-SubCell"/>
</dbReference>
<dbReference type="Gene3D" id="2.30.22.10">
    <property type="entry name" value="Head domain of nucleotide exchange factor GrpE"/>
    <property type="match status" value="1"/>
</dbReference>
<comment type="similarity">
    <text evidence="2 10 12">Belongs to the GrpE family.</text>
</comment>
<dbReference type="SUPFAM" id="SSF51064">
    <property type="entry name" value="Head domain of nucleotide exchange factor GrpE"/>
    <property type="match status" value="1"/>
</dbReference>
<evidence type="ECO:0000256" key="10">
    <source>
        <dbReference type="HAMAP-Rule" id="MF_01151"/>
    </source>
</evidence>
<feature type="compositionally biased region" description="Gly residues" evidence="13">
    <location>
        <begin position="41"/>
        <end position="52"/>
    </location>
</feature>
<dbReference type="NCBIfam" id="NF010738">
    <property type="entry name" value="PRK14140.1"/>
    <property type="match status" value="1"/>
</dbReference>